<dbReference type="InterPro" id="IPR029058">
    <property type="entry name" value="AB_hydrolase_fold"/>
</dbReference>
<feature type="region of interest" description="Disordered" evidence="5">
    <location>
        <begin position="504"/>
        <end position="525"/>
    </location>
</feature>
<proteinExistence type="predicted"/>
<dbReference type="Pfam" id="PF03403">
    <property type="entry name" value="PAF-AH_p_II"/>
    <property type="match status" value="1"/>
</dbReference>
<keyword evidence="7" id="KW-1185">Reference proteome</keyword>
<keyword evidence="2" id="KW-0378">Hydrolase</keyword>
<accession>A0AAW1SCH5</accession>
<comment type="caution">
    <text evidence="6">The sequence shown here is derived from an EMBL/GenBank/DDBJ whole genome shotgun (WGS) entry which is preliminary data.</text>
</comment>
<sequence>MVVRLSGPLTVGACDLEYLKAGCDITAQTHLTGRLFYPADAQPGTHKLARWLPAPEYVQGYADFATAWTKTRAVALLRPLLHGLIRAFGSRPLLSVYENAPLAASQPRLPLFLFSHGLGGTRGAYSAACAELASAGFVVLAIEHADGTAAACRLAGARGWRFFSGWGSEAGRARQAQYRQDEVRTALALLQGMAEGVPPQSLGLGSGLSPSAFFAGRLDLGSIAIGGHSYGGATAVAAAAVDMRIRACVTLDPWWGALPPDSPALGSWRNRAPLLVLGSHAWNTPNKAGRLACGPERQARVLQGASSGGGGGAVLLVLANSSHDTSSDAVQLFAPRLRWLLNKLGRAPRLDGDAARLLTQRASLALLPSPRLAFWPWAEARTRAKCFELYGSQQAPELVGNHSVDMSVPRPVDATSERLAACLATPFTGDEKNMGEILDDHVRRAVSQAQANTQLRYAVEVQLEQEARDSDSESEQLPRQLTARCRRLSRRRRPSEERLLEAFLDGQARSAPLPSGGPPSPGTRSVLASMFSSLDDEADPNRLVVHAQPPETLETLTAAGTALMSVDMKRRGLRQ</sequence>
<evidence type="ECO:0000256" key="3">
    <source>
        <dbReference type="ARBA" id="ARBA00022963"/>
    </source>
</evidence>
<reference evidence="6 7" key="1">
    <citation type="journal article" date="2024" name="Nat. Commun.">
        <title>Phylogenomics reveals the evolutionary origins of lichenization in chlorophyte algae.</title>
        <authorList>
            <person name="Puginier C."/>
            <person name="Libourel C."/>
            <person name="Otte J."/>
            <person name="Skaloud P."/>
            <person name="Haon M."/>
            <person name="Grisel S."/>
            <person name="Petersen M."/>
            <person name="Berrin J.G."/>
            <person name="Delaux P.M."/>
            <person name="Dal Grande F."/>
            <person name="Keller J."/>
        </authorList>
    </citation>
    <scope>NUCLEOTIDE SEQUENCE [LARGE SCALE GENOMIC DNA]</scope>
    <source>
        <strain evidence="6 7">SAG 245.80</strain>
    </source>
</reference>
<protein>
    <recommendedName>
        <fullName evidence="1">1-alkyl-2-acetylglycerophosphocholine esterase</fullName>
        <ecNumber evidence="1">3.1.1.47</ecNumber>
    </recommendedName>
</protein>
<dbReference type="PANTHER" id="PTHR10272:SF0">
    <property type="entry name" value="PLATELET-ACTIVATING FACTOR ACETYLHYDROLASE"/>
    <property type="match status" value="1"/>
</dbReference>
<gene>
    <name evidence="6" type="ORF">WJX81_007277</name>
</gene>
<dbReference type="PANTHER" id="PTHR10272">
    <property type="entry name" value="PLATELET-ACTIVATING FACTOR ACETYLHYDROLASE"/>
    <property type="match status" value="1"/>
</dbReference>
<dbReference type="GO" id="GO:0016042">
    <property type="term" value="P:lipid catabolic process"/>
    <property type="evidence" value="ECO:0007669"/>
    <property type="project" value="UniProtKB-KW"/>
</dbReference>
<evidence type="ECO:0000313" key="6">
    <source>
        <dbReference type="EMBL" id="KAK9843811.1"/>
    </source>
</evidence>
<dbReference type="Proteomes" id="UP001445335">
    <property type="component" value="Unassembled WGS sequence"/>
</dbReference>
<evidence type="ECO:0000256" key="2">
    <source>
        <dbReference type="ARBA" id="ARBA00022801"/>
    </source>
</evidence>
<evidence type="ECO:0000256" key="4">
    <source>
        <dbReference type="ARBA" id="ARBA00023098"/>
    </source>
</evidence>
<organism evidence="6 7">
    <name type="scientific">Elliptochloris bilobata</name>
    <dbReference type="NCBI Taxonomy" id="381761"/>
    <lineage>
        <taxon>Eukaryota</taxon>
        <taxon>Viridiplantae</taxon>
        <taxon>Chlorophyta</taxon>
        <taxon>core chlorophytes</taxon>
        <taxon>Trebouxiophyceae</taxon>
        <taxon>Trebouxiophyceae incertae sedis</taxon>
        <taxon>Elliptochloris clade</taxon>
        <taxon>Elliptochloris</taxon>
    </lineage>
</organism>
<evidence type="ECO:0000313" key="7">
    <source>
        <dbReference type="Proteomes" id="UP001445335"/>
    </source>
</evidence>
<keyword evidence="4" id="KW-0443">Lipid metabolism</keyword>
<dbReference type="GO" id="GO:0003847">
    <property type="term" value="F:1-alkyl-2-acetylglycerophosphocholine esterase activity"/>
    <property type="evidence" value="ECO:0007669"/>
    <property type="project" value="UniProtKB-EC"/>
</dbReference>
<evidence type="ECO:0000256" key="1">
    <source>
        <dbReference type="ARBA" id="ARBA00013201"/>
    </source>
</evidence>
<dbReference type="Gene3D" id="3.40.50.1820">
    <property type="entry name" value="alpha/beta hydrolase"/>
    <property type="match status" value="1"/>
</dbReference>
<name>A0AAW1SCH5_9CHLO</name>
<dbReference type="AlphaFoldDB" id="A0AAW1SCH5"/>
<evidence type="ECO:0000256" key="5">
    <source>
        <dbReference type="SAM" id="MobiDB-lite"/>
    </source>
</evidence>
<keyword evidence="3" id="KW-0442">Lipid degradation</keyword>
<dbReference type="EMBL" id="JALJOU010000005">
    <property type="protein sequence ID" value="KAK9843811.1"/>
    <property type="molecule type" value="Genomic_DNA"/>
</dbReference>
<dbReference type="EC" id="3.1.1.47" evidence="1"/>
<dbReference type="SUPFAM" id="SSF53474">
    <property type="entry name" value="alpha/beta-Hydrolases"/>
    <property type="match status" value="1"/>
</dbReference>